<protein>
    <submittedName>
        <fullName evidence="2">Uncharacterized protein</fullName>
    </submittedName>
</protein>
<keyword evidence="1" id="KW-0732">Signal</keyword>
<feature type="chain" id="PRO_5022973160" evidence="1">
    <location>
        <begin position="21"/>
        <end position="36"/>
    </location>
</feature>
<dbReference type="AlphaFoldDB" id="A0A5E7VZ13"/>
<evidence type="ECO:0000313" key="2">
    <source>
        <dbReference type="EMBL" id="VVQ28068.1"/>
    </source>
</evidence>
<dbReference type="EMBL" id="CABVJH010000001">
    <property type="protein sequence ID" value="VVQ28068.1"/>
    <property type="molecule type" value="Genomic_DNA"/>
</dbReference>
<evidence type="ECO:0000256" key="1">
    <source>
        <dbReference type="SAM" id="SignalP"/>
    </source>
</evidence>
<sequence length="36" mass="3840" precursor="true">MYKGCFYSLVFALMTSASIAQDTGKAIPGKIVTGLR</sequence>
<feature type="signal peptide" evidence="1">
    <location>
        <begin position="1"/>
        <end position="20"/>
    </location>
</feature>
<evidence type="ECO:0000313" key="3">
    <source>
        <dbReference type="Proteomes" id="UP000325645"/>
    </source>
</evidence>
<proteinExistence type="predicted"/>
<name>A0A5E7VZ13_PSEFL</name>
<reference evidence="2 3" key="1">
    <citation type="submission" date="2019-09" db="EMBL/GenBank/DDBJ databases">
        <authorList>
            <person name="Chandra G."/>
            <person name="Truman W A."/>
        </authorList>
    </citation>
    <scope>NUCLEOTIDE SEQUENCE [LARGE SCALE GENOMIC DNA]</scope>
    <source>
        <strain evidence="2">PS943</strain>
    </source>
</reference>
<dbReference type="Proteomes" id="UP000325645">
    <property type="component" value="Unassembled WGS sequence"/>
</dbReference>
<gene>
    <name evidence="2" type="ORF">PS943_00691</name>
</gene>
<accession>A0A5E7VZ13</accession>
<organism evidence="2 3">
    <name type="scientific">Pseudomonas fluorescens</name>
    <dbReference type="NCBI Taxonomy" id="294"/>
    <lineage>
        <taxon>Bacteria</taxon>
        <taxon>Pseudomonadati</taxon>
        <taxon>Pseudomonadota</taxon>
        <taxon>Gammaproteobacteria</taxon>
        <taxon>Pseudomonadales</taxon>
        <taxon>Pseudomonadaceae</taxon>
        <taxon>Pseudomonas</taxon>
    </lineage>
</organism>